<sequence length="401" mass="45306">MTDAELFATAMAHFENGRFGQCHALLTPLADKHRTAAITSANANGLLQLYCAYEVSCSAIGKKNRYMNKLFIVHSTISPELFQHARKIQCHALLDNNEYDKVGTLMPYLQHFVGPNISPETISYFKQNDRDKTLLIYNSGGIGDIIMHSRFIRRVCVSQPHNRIMYLVNDELHWMMQEAFVGIRNLQVVQLSAFKAAPQKYDYHTNVVMLFVHLKITYEALPFEPYLEHVCGSPLQLDAGFIHPSKKNVVINWCGNKANVMERFNRSIPLELLAPLFRRHAHAVQFISVQKTVSPEEAAILDAHGVKNCGPLLDNAGHAFKDTVTLLKAADWVITTDTSLVHLAGTMNVPCWCMLTLGCEWRWKPADHLWYPRVKAFRQTAVASWDNVVADLSTAISDIVD</sequence>
<evidence type="ECO:0008006" key="2">
    <source>
        <dbReference type="Google" id="ProtNLM"/>
    </source>
</evidence>
<protein>
    <recommendedName>
        <fullName evidence="2">Glycosyltransferase</fullName>
    </recommendedName>
</protein>
<name>A0A6C0M1C2_9ZZZZ</name>
<organism evidence="1">
    <name type="scientific">viral metagenome</name>
    <dbReference type="NCBI Taxonomy" id="1070528"/>
    <lineage>
        <taxon>unclassified sequences</taxon>
        <taxon>metagenomes</taxon>
        <taxon>organismal metagenomes</taxon>
    </lineage>
</organism>
<accession>A0A6C0M1C2</accession>
<reference evidence="1" key="1">
    <citation type="journal article" date="2020" name="Nature">
        <title>Giant virus diversity and host interactions through global metagenomics.</title>
        <authorList>
            <person name="Schulz F."/>
            <person name="Roux S."/>
            <person name="Paez-Espino D."/>
            <person name="Jungbluth S."/>
            <person name="Walsh D.A."/>
            <person name="Denef V.J."/>
            <person name="McMahon K.D."/>
            <person name="Konstantinidis K.T."/>
            <person name="Eloe-Fadrosh E.A."/>
            <person name="Kyrpides N.C."/>
            <person name="Woyke T."/>
        </authorList>
    </citation>
    <scope>NUCLEOTIDE SEQUENCE</scope>
    <source>
        <strain evidence="1">GVMAG-S-1035124-57</strain>
    </source>
</reference>
<dbReference type="Gene3D" id="3.40.50.2000">
    <property type="entry name" value="Glycogen Phosphorylase B"/>
    <property type="match status" value="1"/>
</dbReference>
<proteinExistence type="predicted"/>
<evidence type="ECO:0000313" key="1">
    <source>
        <dbReference type="EMBL" id="QHU36118.1"/>
    </source>
</evidence>
<dbReference type="SUPFAM" id="SSF53756">
    <property type="entry name" value="UDP-Glycosyltransferase/glycogen phosphorylase"/>
    <property type="match status" value="1"/>
</dbReference>
<dbReference type="EMBL" id="MN740632">
    <property type="protein sequence ID" value="QHU36118.1"/>
    <property type="molecule type" value="Genomic_DNA"/>
</dbReference>
<dbReference type="AlphaFoldDB" id="A0A6C0M1C2"/>